<comment type="caution">
    <text evidence="1">The sequence shown here is derived from an EMBL/GenBank/DDBJ whole genome shotgun (WGS) entry which is preliminary data.</text>
</comment>
<organism evidence="1 2">
    <name type="scientific">Thermomonospora cellulosilytica</name>
    <dbReference type="NCBI Taxonomy" id="1411118"/>
    <lineage>
        <taxon>Bacteria</taxon>
        <taxon>Bacillati</taxon>
        <taxon>Actinomycetota</taxon>
        <taxon>Actinomycetes</taxon>
        <taxon>Streptosporangiales</taxon>
        <taxon>Thermomonosporaceae</taxon>
        <taxon>Thermomonospora</taxon>
    </lineage>
</organism>
<evidence type="ECO:0000313" key="2">
    <source>
        <dbReference type="Proteomes" id="UP000539313"/>
    </source>
</evidence>
<reference evidence="1 2" key="1">
    <citation type="submission" date="2020-08" db="EMBL/GenBank/DDBJ databases">
        <title>Sequencing the genomes of 1000 actinobacteria strains.</title>
        <authorList>
            <person name="Klenk H.-P."/>
        </authorList>
    </citation>
    <scope>NUCLEOTIDE SEQUENCE [LARGE SCALE GENOMIC DNA]</scope>
    <source>
        <strain evidence="1 2">DSM 45823</strain>
    </source>
</reference>
<dbReference type="Proteomes" id="UP000539313">
    <property type="component" value="Unassembled WGS sequence"/>
</dbReference>
<dbReference type="Pfam" id="PF19474">
    <property type="entry name" value="DUF6011"/>
    <property type="match status" value="1"/>
</dbReference>
<gene>
    <name evidence="1" type="ORF">HNR21_004759</name>
</gene>
<keyword evidence="2" id="KW-1185">Reference proteome</keyword>
<dbReference type="AlphaFoldDB" id="A0A7W3N1Q4"/>
<dbReference type="InterPro" id="IPR046053">
    <property type="entry name" value="DUF6011"/>
</dbReference>
<dbReference type="EMBL" id="JACJII010000001">
    <property type="protein sequence ID" value="MBA9005877.1"/>
    <property type="molecule type" value="Genomic_DNA"/>
</dbReference>
<sequence>MQKQATTTRCASCGRPLRAASSVAAGRGPKCRAKVARQAREAARTRYAHKPQLVAKAEELLEAGGIVLVRGRVCRTVGSRGDQYLSHPDACNCRAGLRTRPYLCHHRIAADIYTAALGLAA</sequence>
<dbReference type="RefSeq" id="WP_182706935.1">
    <property type="nucleotide sequence ID" value="NZ_JACJII010000001.1"/>
</dbReference>
<accession>A0A7W3N1Q4</accession>
<name>A0A7W3N1Q4_9ACTN</name>
<proteinExistence type="predicted"/>
<protein>
    <submittedName>
        <fullName evidence="1">Putative RNA-binding Zn-ribbon protein involved in translation (DUF1610 family)</fullName>
    </submittedName>
</protein>
<evidence type="ECO:0000313" key="1">
    <source>
        <dbReference type="EMBL" id="MBA9005877.1"/>
    </source>
</evidence>